<dbReference type="EMBL" id="BPLR01007395">
    <property type="protein sequence ID" value="GIY16619.1"/>
    <property type="molecule type" value="Genomic_DNA"/>
</dbReference>
<evidence type="ECO:0000256" key="1">
    <source>
        <dbReference type="SAM" id="MobiDB-lite"/>
    </source>
</evidence>
<evidence type="ECO:0000313" key="2">
    <source>
        <dbReference type="EMBL" id="GIY16619.1"/>
    </source>
</evidence>
<dbReference type="AlphaFoldDB" id="A0AAV4R6E2"/>
<proteinExistence type="predicted"/>
<reference evidence="2 3" key="1">
    <citation type="submission" date="2021-06" db="EMBL/GenBank/DDBJ databases">
        <title>Caerostris extrusa draft genome.</title>
        <authorList>
            <person name="Kono N."/>
            <person name="Arakawa K."/>
        </authorList>
    </citation>
    <scope>NUCLEOTIDE SEQUENCE [LARGE SCALE GENOMIC DNA]</scope>
</reference>
<feature type="region of interest" description="Disordered" evidence="1">
    <location>
        <begin position="77"/>
        <end position="96"/>
    </location>
</feature>
<keyword evidence="3" id="KW-1185">Reference proteome</keyword>
<protein>
    <submittedName>
        <fullName evidence="2">Uncharacterized protein</fullName>
    </submittedName>
</protein>
<comment type="caution">
    <text evidence="2">The sequence shown here is derived from an EMBL/GenBank/DDBJ whole genome shotgun (WGS) entry which is preliminary data.</text>
</comment>
<dbReference type="Proteomes" id="UP001054945">
    <property type="component" value="Unassembled WGS sequence"/>
</dbReference>
<accession>A0AAV4R6E2</accession>
<organism evidence="2 3">
    <name type="scientific">Caerostris extrusa</name>
    <name type="common">Bark spider</name>
    <name type="synonym">Caerostris bankana</name>
    <dbReference type="NCBI Taxonomy" id="172846"/>
    <lineage>
        <taxon>Eukaryota</taxon>
        <taxon>Metazoa</taxon>
        <taxon>Ecdysozoa</taxon>
        <taxon>Arthropoda</taxon>
        <taxon>Chelicerata</taxon>
        <taxon>Arachnida</taxon>
        <taxon>Araneae</taxon>
        <taxon>Araneomorphae</taxon>
        <taxon>Entelegynae</taxon>
        <taxon>Araneoidea</taxon>
        <taxon>Araneidae</taxon>
        <taxon>Caerostris</taxon>
    </lineage>
</organism>
<sequence>MKIQICDILKHNLPRTEKKRAVRNHILSLLKFSARVFPINEKSLALSGKAIAYCTMIESGNLISQLEEGRETKFTVDRKDISSIQTTQASPGSQNR</sequence>
<feature type="compositionally biased region" description="Polar residues" evidence="1">
    <location>
        <begin position="82"/>
        <end position="96"/>
    </location>
</feature>
<name>A0AAV4R6E2_CAEEX</name>
<gene>
    <name evidence="2" type="ORF">CEXT_644531</name>
</gene>
<evidence type="ECO:0000313" key="3">
    <source>
        <dbReference type="Proteomes" id="UP001054945"/>
    </source>
</evidence>